<sequence>MRKQIAILTDFGISDNYNGVMEAVIKRNNPEVEITYITPNAREFSIYGGAYLLYTSYRYFKKGTIFLTVIDPGVGTSRKPIIIKTNNYFFVGPDNGVLYPASNEDGIKEIIAITNPRVYLSKKISNTFHGRDIFAISATLLSLNVDLETFGEKITDLVKLSFDYSLEELSDDKIKACGKVIYVDHFGNIATSIRIDNDLSLGKRGKLLFKGKEIDVHQVRTFGESKSQEILVYKNGYSFIEIGINKGSAFNILGLREGDEICVEVSIQADSNHSI</sequence>
<proteinExistence type="inferred from homology"/>
<dbReference type="PIRSF" id="PIRSF006779">
    <property type="entry name" value="UCP006779"/>
    <property type="match status" value="1"/>
</dbReference>
<dbReference type="SUPFAM" id="SSF102522">
    <property type="entry name" value="Bacterial fluorinating enzyme, N-terminal domain"/>
    <property type="match status" value="1"/>
</dbReference>
<dbReference type="GeneID" id="66163590"/>
<dbReference type="PANTHER" id="PTHR35092">
    <property type="entry name" value="CHLORINASE MJ1651"/>
    <property type="match status" value="1"/>
</dbReference>
<organism evidence="5 6">
    <name type="scientific">Stygiolobus caldivivus</name>
    <dbReference type="NCBI Taxonomy" id="2824673"/>
    <lineage>
        <taxon>Archaea</taxon>
        <taxon>Thermoproteota</taxon>
        <taxon>Thermoprotei</taxon>
        <taxon>Sulfolobales</taxon>
        <taxon>Sulfolobaceae</taxon>
        <taxon>Stygiolobus</taxon>
    </lineage>
</organism>
<dbReference type="SUPFAM" id="SSF101852">
    <property type="entry name" value="Bacterial fluorinating enzyme, C-terminal domain"/>
    <property type="match status" value="1"/>
</dbReference>
<dbReference type="EMBL" id="AP024597">
    <property type="protein sequence ID" value="BCU70566.1"/>
    <property type="molecule type" value="Genomic_DNA"/>
</dbReference>
<dbReference type="AlphaFoldDB" id="A0A8D5U868"/>
<name>A0A8D5U868_9CREN</name>
<evidence type="ECO:0000313" key="6">
    <source>
        <dbReference type="Proteomes" id="UP000825123"/>
    </source>
</evidence>
<dbReference type="InterPro" id="IPR023228">
    <property type="entry name" value="SAM_OH_AdoTrfase_N_sf"/>
</dbReference>
<dbReference type="InterPro" id="IPR002747">
    <property type="entry name" value="SAM_OH_AdoTrfase"/>
</dbReference>
<dbReference type="Gene3D" id="3.40.50.10790">
    <property type="entry name" value="S-adenosyl-l-methionine hydroxide adenosyltransferase, N-terminal"/>
    <property type="match status" value="1"/>
</dbReference>
<accession>A0A8D5U868</accession>
<keyword evidence="1" id="KW-0949">S-adenosyl-L-methionine</keyword>
<comment type="similarity">
    <text evidence="2">Belongs to the SAM hydrolase / SAM-dependent halogenase family.</text>
</comment>
<dbReference type="RefSeq" id="WP_221287264.1">
    <property type="nucleotide sequence ID" value="NZ_AP024597.1"/>
</dbReference>
<dbReference type="Pfam" id="PF01887">
    <property type="entry name" value="SAM_HAT_N"/>
    <property type="match status" value="1"/>
</dbReference>
<evidence type="ECO:0000259" key="4">
    <source>
        <dbReference type="Pfam" id="PF20257"/>
    </source>
</evidence>
<feature type="domain" description="S-adenosyl-l-methionine hydroxide adenosyltransferase N-terminal" evidence="3">
    <location>
        <begin position="5"/>
        <end position="151"/>
    </location>
</feature>
<dbReference type="PANTHER" id="PTHR35092:SF1">
    <property type="entry name" value="CHLORINASE MJ1651"/>
    <property type="match status" value="1"/>
</dbReference>
<dbReference type="Pfam" id="PF20257">
    <property type="entry name" value="SAM_HAT_C"/>
    <property type="match status" value="1"/>
</dbReference>
<keyword evidence="6" id="KW-1185">Reference proteome</keyword>
<dbReference type="Proteomes" id="UP000825123">
    <property type="component" value="Chromosome"/>
</dbReference>
<evidence type="ECO:0000256" key="2">
    <source>
        <dbReference type="ARBA" id="ARBA00024035"/>
    </source>
</evidence>
<evidence type="ECO:0000259" key="3">
    <source>
        <dbReference type="Pfam" id="PF01887"/>
    </source>
</evidence>
<dbReference type="InterPro" id="IPR046470">
    <property type="entry name" value="SAM_HAT_C"/>
</dbReference>
<reference evidence="5 6" key="1">
    <citation type="submission" date="2021-04" db="EMBL/GenBank/DDBJ databases">
        <title>Complete genome sequence of Stygiolobus sp. KN-1.</title>
        <authorList>
            <person name="Nakamura K."/>
            <person name="Sakai H."/>
            <person name="Kurosawa N."/>
        </authorList>
    </citation>
    <scope>NUCLEOTIDE SEQUENCE [LARGE SCALE GENOMIC DNA]</scope>
    <source>
        <strain evidence="5 6">KN-1</strain>
    </source>
</reference>
<gene>
    <name evidence="5" type="ORF">KN1_18630</name>
</gene>
<evidence type="ECO:0000313" key="5">
    <source>
        <dbReference type="EMBL" id="BCU70566.1"/>
    </source>
</evidence>
<feature type="domain" description="S-adenosyl-l-methionine hydroxide adenosyltransferase C-terminal" evidence="4">
    <location>
        <begin position="178"/>
        <end position="261"/>
    </location>
</feature>
<dbReference type="KEGG" id="csty:KN1_18630"/>
<dbReference type="Gene3D" id="2.40.30.90">
    <property type="entry name" value="Bacterial fluorinating enzyme like"/>
    <property type="match status" value="1"/>
</dbReference>
<evidence type="ECO:0000256" key="1">
    <source>
        <dbReference type="ARBA" id="ARBA00022691"/>
    </source>
</evidence>
<dbReference type="InterPro" id="IPR023227">
    <property type="entry name" value="SAM_OH_AdoTrfase_C_sf"/>
</dbReference>
<protein>
    <recommendedName>
        <fullName evidence="7">S-adenosyl-l-methionine hydroxide adenosyltransferase</fullName>
    </recommendedName>
</protein>
<evidence type="ECO:0008006" key="7">
    <source>
        <dbReference type="Google" id="ProtNLM"/>
    </source>
</evidence>
<dbReference type="InterPro" id="IPR046469">
    <property type="entry name" value="SAM_HAT_N"/>
</dbReference>